<reference evidence="1" key="1">
    <citation type="submission" date="2023-02" db="EMBL/GenBank/DDBJ databases">
        <authorList>
            <person name="Bai B.Q."/>
            <person name="Huang H.X."/>
        </authorList>
    </citation>
    <scope>NUCLEOTIDE SEQUENCE</scope>
    <source>
        <strain evidence="1">Sewage</strain>
    </source>
</reference>
<protein>
    <submittedName>
        <fullName evidence="1">Nucleotide kinase</fullName>
    </submittedName>
</protein>
<proteinExistence type="predicted"/>
<keyword evidence="1" id="KW-0418">Kinase</keyword>
<sequence length="72" mass="8050">MSDTVNSPQHYAGGGVECVDAIKASMSSEAFKGYLKGNVQKYLWRYEKKVAPLEDLHKAQVYLGWLIEANKS</sequence>
<dbReference type="GO" id="GO:0016301">
    <property type="term" value="F:kinase activity"/>
    <property type="evidence" value="ECO:0007669"/>
    <property type="project" value="UniProtKB-KW"/>
</dbReference>
<dbReference type="Pfam" id="PF11753">
    <property type="entry name" value="DUF3310"/>
    <property type="match status" value="1"/>
</dbReference>
<organism evidence="1">
    <name type="scientific">Acinetobacter phage vB_AbaA_LLY</name>
    <dbReference type="NCBI Taxonomy" id="2966626"/>
    <lineage>
        <taxon>Viruses</taxon>
        <taxon>Duplodnaviria</taxon>
        <taxon>Heunggongvirae</taxon>
        <taxon>Uroviricota</taxon>
        <taxon>Caudoviricetes</taxon>
        <taxon>Autographivirales</taxon>
        <taxon>Autoscriptoviridae</taxon>
        <taxon>Slopekvirinae</taxon>
        <taxon>Drulisvirus</taxon>
        <taxon>Drulisvirus LLY</taxon>
    </lineage>
</organism>
<dbReference type="EMBL" id="OQ503491">
    <property type="protein sequence ID" value="WEV89174.1"/>
    <property type="molecule type" value="Genomic_DNA"/>
</dbReference>
<dbReference type="InterPro" id="IPR021739">
    <property type="entry name" value="SaV-like"/>
</dbReference>
<evidence type="ECO:0000313" key="1">
    <source>
        <dbReference type="EMBL" id="WEV89174.1"/>
    </source>
</evidence>
<keyword evidence="1" id="KW-0808">Transferase</keyword>
<accession>A0AAF0D8X1</accession>
<name>A0AAF0D8X1_9CAUD</name>